<comment type="subcellular location">
    <subcellularLocation>
        <location evidence="1">Cytoplasmic vesicle</location>
        <location evidence="1">Clathrin-coated vesicle</location>
    </subcellularLocation>
    <subcellularLocation>
        <location evidence="7">Presynapse</location>
    </subcellularLocation>
</comment>
<reference evidence="13" key="2">
    <citation type="journal article" date="2008" name="Genome Biol.">
        <title>Improved genome assembly and evidence-based global gene model set for the chordate Ciona intestinalis: new insight into intron and operon populations.</title>
        <authorList>
            <person name="Satou Y."/>
            <person name="Mineta K."/>
            <person name="Ogasawara M."/>
            <person name="Sasakura Y."/>
            <person name="Shoguchi E."/>
            <person name="Ueno K."/>
            <person name="Yamada L."/>
            <person name="Matsumoto J."/>
            <person name="Wasserscheid J."/>
            <person name="Dewar K."/>
            <person name="Wiley G.B."/>
            <person name="Macmil S.L."/>
            <person name="Roe B.A."/>
            <person name="Zeller R.W."/>
            <person name="Hastings K.E."/>
            <person name="Lemaire P."/>
            <person name="Lindquist E."/>
            <person name="Endo T."/>
            <person name="Hotta K."/>
            <person name="Inaba K."/>
        </authorList>
    </citation>
    <scope>NUCLEOTIDE SEQUENCE [LARGE SCALE GENOMIC DNA]</scope>
    <source>
        <strain evidence="13">wild type</strain>
    </source>
</reference>
<proteinExistence type="predicted"/>
<dbReference type="CDD" id="cd18295">
    <property type="entry name" value="BTB1_POZ_ABTB1_BPOZ1"/>
    <property type="match status" value="1"/>
</dbReference>
<dbReference type="InterPro" id="IPR036770">
    <property type="entry name" value="Ankyrin_rpt-contain_sf"/>
</dbReference>
<dbReference type="EMBL" id="EAAA01000132">
    <property type="status" value="NOT_ANNOTATED_CDS"/>
    <property type="molecule type" value="Genomic_DNA"/>
</dbReference>
<keyword evidence="4 11" id="KW-0040">ANK repeat</keyword>
<feature type="repeat" description="ANK" evidence="11">
    <location>
        <begin position="36"/>
        <end position="61"/>
    </location>
</feature>
<feature type="domain" description="BTB" evidence="12">
    <location>
        <begin position="278"/>
        <end position="352"/>
    </location>
</feature>
<evidence type="ECO:0000256" key="2">
    <source>
        <dbReference type="ARBA" id="ARBA00022737"/>
    </source>
</evidence>
<protein>
    <recommendedName>
        <fullName evidence="10">BTB/POZ domain-containing protein 8</fullName>
    </recommendedName>
</protein>
<keyword evidence="6" id="KW-0968">Cytoplasmic vesicle</keyword>
<reference evidence="13" key="4">
    <citation type="submission" date="2025-09" db="UniProtKB">
        <authorList>
            <consortium name="Ensembl"/>
        </authorList>
    </citation>
    <scope>IDENTIFICATION</scope>
</reference>
<evidence type="ECO:0000313" key="13">
    <source>
        <dbReference type="Ensembl" id="ENSCINP00000007379.3"/>
    </source>
</evidence>
<dbReference type="OMA" id="EGARCIY"/>
<keyword evidence="5" id="KW-0966">Cell projection</keyword>
<dbReference type="GO" id="GO:0000151">
    <property type="term" value="C:ubiquitin ligase complex"/>
    <property type="evidence" value="ECO:0000318"/>
    <property type="project" value="GO_Central"/>
</dbReference>
<dbReference type="PANTHER" id="PTHR46231:SF1">
    <property type="entry name" value="ANKYRIN REPEAT AND BTB_POZ DOMAIN-CONTAINING PROTEIN 1"/>
    <property type="match status" value="1"/>
</dbReference>
<dbReference type="STRING" id="7719.ENSCINP00000007379"/>
<evidence type="ECO:0000256" key="5">
    <source>
        <dbReference type="ARBA" id="ARBA00023273"/>
    </source>
</evidence>
<dbReference type="InParanoid" id="F6Y886"/>
<organism evidence="13 14">
    <name type="scientific">Ciona intestinalis</name>
    <name type="common">Transparent sea squirt</name>
    <name type="synonym">Ascidia intestinalis</name>
    <dbReference type="NCBI Taxonomy" id="7719"/>
    <lineage>
        <taxon>Eukaryota</taxon>
        <taxon>Metazoa</taxon>
        <taxon>Chordata</taxon>
        <taxon>Tunicata</taxon>
        <taxon>Ascidiacea</taxon>
        <taxon>Phlebobranchia</taxon>
        <taxon>Cionidae</taxon>
        <taxon>Ciona</taxon>
    </lineage>
</organism>
<dbReference type="Proteomes" id="UP000008144">
    <property type="component" value="Chromosome 1"/>
</dbReference>
<dbReference type="InterPro" id="IPR011333">
    <property type="entry name" value="SKP1/BTB/POZ_sf"/>
</dbReference>
<dbReference type="InterPro" id="IPR044515">
    <property type="entry name" value="ABTB1"/>
</dbReference>
<dbReference type="GO" id="GO:0030136">
    <property type="term" value="C:clathrin-coated vesicle"/>
    <property type="evidence" value="ECO:0007669"/>
    <property type="project" value="UniProtKB-SubCell"/>
</dbReference>
<dbReference type="PROSITE" id="PS50088">
    <property type="entry name" value="ANK_REPEAT"/>
    <property type="match status" value="1"/>
</dbReference>
<dbReference type="AlphaFoldDB" id="F6Y886"/>
<dbReference type="PROSITE" id="PS50097">
    <property type="entry name" value="BTB"/>
    <property type="match status" value="2"/>
</dbReference>
<dbReference type="PROSITE" id="PS50297">
    <property type="entry name" value="ANK_REP_REGION"/>
    <property type="match status" value="1"/>
</dbReference>
<dbReference type="GO" id="GO:0005737">
    <property type="term" value="C:cytoplasm"/>
    <property type="evidence" value="ECO:0000318"/>
    <property type="project" value="GO_Central"/>
</dbReference>
<sequence length="423" mass="49532">MTYQAQLFQCCREGDLQKAQFLHEEKDVDLNLRDIWDSSPLYYACLCGHFELVEYLLQNGAKCVENSFDGERCLYGALTNDIKNLIKNWKQVHTRGLRRERHYDMMRSLLDKGSFYDVIMNVHGRQFKVHRYILSARSEYFADAFSNKWKNVDEVNISHHAVTADAFACLLQYLYTGRMDIQCDMVGQVKRLAKNCRLDLLHQEIIKVELRVDELVRLKPQMKKRVKVFSIEGEVCMSVFRDDLRKLVDHVIPPSLHDWVEDGILPFTKMWRETLLFPDVCFNIDNHLFLGHKAIFCACSDYFTALFEDHFLENSFHSGTRVLPMITLTHISPQIFKNVVVSMYSDEVEFTSMDTAYETMCTSHMLLFHGLTRRCGQILGQHLDESNLFPLLEVARNFDLPKLEDMCAMYMAKRNNVLNKMHD</sequence>
<keyword evidence="2" id="KW-0677">Repeat</keyword>
<dbReference type="SUPFAM" id="SSF54695">
    <property type="entry name" value="POZ domain"/>
    <property type="match status" value="2"/>
</dbReference>
<dbReference type="Gene3D" id="3.30.710.10">
    <property type="entry name" value="Potassium Channel Kv1.1, Chain A"/>
    <property type="match status" value="2"/>
</dbReference>
<dbReference type="GO" id="GO:0098793">
    <property type="term" value="C:presynapse"/>
    <property type="evidence" value="ECO:0007669"/>
    <property type="project" value="UniProtKB-SubCell"/>
</dbReference>
<evidence type="ECO:0000256" key="3">
    <source>
        <dbReference type="ARBA" id="ARBA00023018"/>
    </source>
</evidence>
<evidence type="ECO:0000259" key="12">
    <source>
        <dbReference type="PROSITE" id="PS50097"/>
    </source>
</evidence>
<dbReference type="FunFam" id="3.30.710.10:FF:000321">
    <property type="entry name" value="Uncharacterized protein"/>
    <property type="match status" value="1"/>
</dbReference>
<evidence type="ECO:0000256" key="8">
    <source>
        <dbReference type="ARBA" id="ARBA00058836"/>
    </source>
</evidence>
<reference evidence="13" key="3">
    <citation type="submission" date="2025-08" db="UniProtKB">
        <authorList>
            <consortium name="Ensembl"/>
        </authorList>
    </citation>
    <scope>IDENTIFICATION</scope>
</reference>
<comment type="function">
    <text evidence="8">Involved in clathrin-mediated endocytosis at the synapse. Plays a role in neuronal development and in synaptic vesicle recycling in mature neurons, a process required for normal synaptic transmission.</text>
</comment>
<dbReference type="Ensembl" id="ENSCINT00000007379.3">
    <property type="protein sequence ID" value="ENSCINP00000007379.3"/>
    <property type="gene ID" value="ENSCING00000003584.3"/>
</dbReference>
<feature type="domain" description="BTB" evidence="12">
    <location>
        <begin position="116"/>
        <end position="183"/>
    </location>
</feature>
<dbReference type="InterPro" id="IPR000210">
    <property type="entry name" value="BTB/POZ_dom"/>
</dbReference>
<dbReference type="InterPro" id="IPR002110">
    <property type="entry name" value="Ankyrin_rpt"/>
</dbReference>
<evidence type="ECO:0000256" key="6">
    <source>
        <dbReference type="ARBA" id="ARBA00023329"/>
    </source>
</evidence>
<evidence type="ECO:0000256" key="11">
    <source>
        <dbReference type="PROSITE-ProRule" id="PRU00023"/>
    </source>
</evidence>
<evidence type="ECO:0000256" key="4">
    <source>
        <dbReference type="ARBA" id="ARBA00023043"/>
    </source>
</evidence>
<evidence type="ECO:0000313" key="14">
    <source>
        <dbReference type="Proteomes" id="UP000008144"/>
    </source>
</evidence>
<dbReference type="HOGENOM" id="CLU_022885_0_0_1"/>
<dbReference type="SMART" id="SM00248">
    <property type="entry name" value="ANK"/>
    <property type="match status" value="1"/>
</dbReference>
<dbReference type="FunFam" id="1.25.40.20:FF:000716">
    <property type="entry name" value="Uncharacterized protein"/>
    <property type="match status" value="1"/>
</dbReference>
<name>F6Y886_CIOIN</name>
<evidence type="ECO:0000256" key="7">
    <source>
        <dbReference type="ARBA" id="ARBA00034106"/>
    </source>
</evidence>
<dbReference type="Gene3D" id="1.25.40.20">
    <property type="entry name" value="Ankyrin repeat-containing domain"/>
    <property type="match status" value="1"/>
</dbReference>
<dbReference type="Pfam" id="PF13637">
    <property type="entry name" value="Ank_4"/>
    <property type="match status" value="1"/>
</dbReference>
<dbReference type="SMART" id="SM00225">
    <property type="entry name" value="BTB"/>
    <property type="match status" value="2"/>
</dbReference>
<dbReference type="FunFam" id="3.30.710.10:FF:000129">
    <property type="entry name" value="BTB/POZ domain-containing protein 8"/>
    <property type="match status" value="1"/>
</dbReference>
<keyword evidence="3" id="KW-0770">Synapse</keyword>
<reference evidence="14" key="1">
    <citation type="journal article" date="2002" name="Science">
        <title>The draft genome of Ciona intestinalis: insights into chordate and vertebrate origins.</title>
        <authorList>
            <person name="Dehal P."/>
            <person name="Satou Y."/>
            <person name="Campbell R.K."/>
            <person name="Chapman J."/>
            <person name="Degnan B."/>
            <person name="De Tomaso A."/>
            <person name="Davidson B."/>
            <person name="Di Gregorio A."/>
            <person name="Gelpke M."/>
            <person name="Goodstein D.M."/>
            <person name="Harafuji N."/>
            <person name="Hastings K.E."/>
            <person name="Ho I."/>
            <person name="Hotta K."/>
            <person name="Huang W."/>
            <person name="Kawashima T."/>
            <person name="Lemaire P."/>
            <person name="Martinez D."/>
            <person name="Meinertzhagen I.A."/>
            <person name="Necula S."/>
            <person name="Nonaka M."/>
            <person name="Putnam N."/>
            <person name="Rash S."/>
            <person name="Saiga H."/>
            <person name="Satake M."/>
            <person name="Terry A."/>
            <person name="Yamada L."/>
            <person name="Wang H.G."/>
            <person name="Awazu S."/>
            <person name="Azumi K."/>
            <person name="Boore J."/>
            <person name="Branno M."/>
            <person name="Chin-Bow S."/>
            <person name="DeSantis R."/>
            <person name="Doyle S."/>
            <person name="Francino P."/>
            <person name="Keys D.N."/>
            <person name="Haga S."/>
            <person name="Hayashi H."/>
            <person name="Hino K."/>
            <person name="Imai K.S."/>
            <person name="Inaba K."/>
            <person name="Kano S."/>
            <person name="Kobayashi K."/>
            <person name="Kobayashi M."/>
            <person name="Lee B.I."/>
            <person name="Makabe K.W."/>
            <person name="Manohar C."/>
            <person name="Matassi G."/>
            <person name="Medina M."/>
            <person name="Mochizuki Y."/>
            <person name="Mount S."/>
            <person name="Morishita T."/>
            <person name="Miura S."/>
            <person name="Nakayama A."/>
            <person name="Nishizaka S."/>
            <person name="Nomoto H."/>
            <person name="Ohta F."/>
            <person name="Oishi K."/>
            <person name="Rigoutsos I."/>
            <person name="Sano M."/>
            <person name="Sasaki A."/>
            <person name="Sasakura Y."/>
            <person name="Shoguchi E."/>
            <person name="Shin-i T."/>
            <person name="Spagnuolo A."/>
            <person name="Stainier D."/>
            <person name="Suzuki M.M."/>
            <person name="Tassy O."/>
            <person name="Takatori N."/>
            <person name="Tokuoka M."/>
            <person name="Yagi K."/>
            <person name="Yoshizaki F."/>
            <person name="Wada S."/>
            <person name="Zhang C."/>
            <person name="Hyatt P.D."/>
            <person name="Larimer F."/>
            <person name="Detter C."/>
            <person name="Doggett N."/>
            <person name="Glavina T."/>
            <person name="Hawkins T."/>
            <person name="Richardson P."/>
            <person name="Lucas S."/>
            <person name="Kohara Y."/>
            <person name="Levine M."/>
            <person name="Satoh N."/>
            <person name="Rokhsar D.S."/>
        </authorList>
    </citation>
    <scope>NUCLEOTIDE SEQUENCE [LARGE SCALE GENOMIC DNA]</scope>
</reference>
<dbReference type="Pfam" id="PF00651">
    <property type="entry name" value="BTB"/>
    <property type="match status" value="2"/>
</dbReference>
<dbReference type="SUPFAM" id="SSF48403">
    <property type="entry name" value="Ankyrin repeat"/>
    <property type="match status" value="1"/>
</dbReference>
<evidence type="ECO:0000256" key="10">
    <source>
        <dbReference type="ARBA" id="ARBA00070114"/>
    </source>
</evidence>
<evidence type="ECO:0000256" key="1">
    <source>
        <dbReference type="ARBA" id="ARBA00004132"/>
    </source>
</evidence>
<keyword evidence="14" id="KW-1185">Reference proteome</keyword>
<comment type="subunit">
    <text evidence="9">Interacts (via N-terminus) with adapter protein complex AP-2 subunits alpha (AP2A1) and beta (AP2B1).</text>
</comment>
<evidence type="ECO:0000256" key="9">
    <source>
        <dbReference type="ARBA" id="ARBA00063994"/>
    </source>
</evidence>
<dbReference type="PANTHER" id="PTHR46231">
    <property type="entry name" value="ANKYRIN REPEAT AND BTB/POZ DOMAIN-CONTAINING PROTEIN 1"/>
    <property type="match status" value="1"/>
</dbReference>
<accession>F6Y886</accession>
<dbReference type="GeneTree" id="ENSGT00390000017131"/>